<keyword evidence="3" id="KW-0804">Transcription</keyword>
<dbReference type="Pfam" id="PF01418">
    <property type="entry name" value="HTH_6"/>
    <property type="match status" value="1"/>
</dbReference>
<accession>A0AAF0I843</accession>
<gene>
    <name evidence="6" type="ORF">OL234_03460</name>
</gene>
<dbReference type="EMBL" id="CP110232">
    <property type="protein sequence ID" value="WEG73980.1"/>
    <property type="molecule type" value="Genomic_DNA"/>
</dbReference>
<dbReference type="PANTHER" id="PTHR30514">
    <property type="entry name" value="GLUCOKINASE"/>
    <property type="match status" value="1"/>
</dbReference>
<proteinExistence type="predicted"/>
<evidence type="ECO:0000313" key="6">
    <source>
        <dbReference type="EMBL" id="WEG73980.1"/>
    </source>
</evidence>
<dbReference type="GO" id="GO:0003700">
    <property type="term" value="F:DNA-binding transcription factor activity"/>
    <property type="evidence" value="ECO:0007669"/>
    <property type="project" value="InterPro"/>
</dbReference>
<protein>
    <submittedName>
        <fullName evidence="6">MurR/RpiR family transcriptional regulator</fullName>
    </submittedName>
</protein>
<feature type="domain" description="SIS" evidence="5">
    <location>
        <begin position="114"/>
        <end position="254"/>
    </location>
</feature>
<organism evidence="6 7">
    <name type="scientific">Vagococcus intermedius</name>
    <dbReference type="NCBI Taxonomy" id="2991418"/>
    <lineage>
        <taxon>Bacteria</taxon>
        <taxon>Bacillati</taxon>
        <taxon>Bacillota</taxon>
        <taxon>Bacilli</taxon>
        <taxon>Lactobacillales</taxon>
        <taxon>Enterococcaceae</taxon>
        <taxon>Vagococcus</taxon>
    </lineage>
</organism>
<dbReference type="InterPro" id="IPR035472">
    <property type="entry name" value="RpiR-like_SIS"/>
</dbReference>
<name>A0AAF0I843_9ENTE</name>
<evidence type="ECO:0000256" key="1">
    <source>
        <dbReference type="ARBA" id="ARBA00023015"/>
    </source>
</evidence>
<dbReference type="KEGG" id="vie:OL234_03460"/>
<dbReference type="Pfam" id="PF01380">
    <property type="entry name" value="SIS"/>
    <property type="match status" value="1"/>
</dbReference>
<evidence type="ECO:0000259" key="5">
    <source>
        <dbReference type="PROSITE" id="PS51464"/>
    </source>
</evidence>
<dbReference type="PANTHER" id="PTHR30514:SF21">
    <property type="entry name" value="RPIR-FAMILY TRANSCRIPTIONAL REGULATOR"/>
    <property type="match status" value="1"/>
</dbReference>
<dbReference type="InterPro" id="IPR009057">
    <property type="entry name" value="Homeodomain-like_sf"/>
</dbReference>
<dbReference type="AlphaFoldDB" id="A0AAF0I843"/>
<evidence type="ECO:0000313" key="7">
    <source>
        <dbReference type="Proteomes" id="UP001179647"/>
    </source>
</evidence>
<feature type="domain" description="HTH rpiR-type" evidence="4">
    <location>
        <begin position="4"/>
        <end position="80"/>
    </location>
</feature>
<dbReference type="GO" id="GO:0097367">
    <property type="term" value="F:carbohydrate derivative binding"/>
    <property type="evidence" value="ECO:0007669"/>
    <property type="project" value="InterPro"/>
</dbReference>
<dbReference type="RefSeq" id="WP_275469779.1">
    <property type="nucleotide sequence ID" value="NZ_CP110232.1"/>
</dbReference>
<dbReference type="GO" id="GO:0003677">
    <property type="term" value="F:DNA binding"/>
    <property type="evidence" value="ECO:0007669"/>
    <property type="project" value="UniProtKB-KW"/>
</dbReference>
<dbReference type="PROSITE" id="PS51071">
    <property type="entry name" value="HTH_RPIR"/>
    <property type="match status" value="1"/>
</dbReference>
<keyword evidence="7" id="KW-1185">Reference proteome</keyword>
<reference evidence="6" key="1">
    <citation type="submission" date="2022-10" db="EMBL/GenBank/DDBJ databases">
        <title>Vagococcus sp. isolated from poultry meat.</title>
        <authorList>
            <person name="Johansson P."/>
            <person name="Bjorkroth J."/>
        </authorList>
    </citation>
    <scope>NUCLEOTIDE SEQUENCE</scope>
    <source>
        <strain evidence="6">STAA11</strain>
    </source>
</reference>
<evidence type="ECO:0000256" key="3">
    <source>
        <dbReference type="ARBA" id="ARBA00023163"/>
    </source>
</evidence>
<keyword evidence="2" id="KW-0238">DNA-binding</keyword>
<dbReference type="InterPro" id="IPR047640">
    <property type="entry name" value="RpiR-like"/>
</dbReference>
<dbReference type="SUPFAM" id="SSF46689">
    <property type="entry name" value="Homeodomain-like"/>
    <property type="match status" value="1"/>
</dbReference>
<dbReference type="SUPFAM" id="SSF53697">
    <property type="entry name" value="SIS domain"/>
    <property type="match status" value="1"/>
</dbReference>
<dbReference type="CDD" id="cd05013">
    <property type="entry name" value="SIS_RpiR"/>
    <property type="match status" value="1"/>
</dbReference>
<evidence type="ECO:0000256" key="2">
    <source>
        <dbReference type="ARBA" id="ARBA00023125"/>
    </source>
</evidence>
<dbReference type="InterPro" id="IPR046348">
    <property type="entry name" value="SIS_dom_sf"/>
</dbReference>
<dbReference type="InterPro" id="IPR001347">
    <property type="entry name" value="SIS_dom"/>
</dbReference>
<dbReference type="Gene3D" id="3.40.50.10490">
    <property type="entry name" value="Glucose-6-phosphate isomerase like protein, domain 1"/>
    <property type="match status" value="1"/>
</dbReference>
<dbReference type="PROSITE" id="PS51464">
    <property type="entry name" value="SIS"/>
    <property type="match status" value="1"/>
</dbReference>
<dbReference type="InterPro" id="IPR036388">
    <property type="entry name" value="WH-like_DNA-bd_sf"/>
</dbReference>
<dbReference type="Gene3D" id="1.10.10.10">
    <property type="entry name" value="Winged helix-like DNA-binding domain superfamily/Winged helix DNA-binding domain"/>
    <property type="match status" value="1"/>
</dbReference>
<dbReference type="Proteomes" id="UP001179647">
    <property type="component" value="Chromosome"/>
</dbReference>
<dbReference type="InterPro" id="IPR000281">
    <property type="entry name" value="HTH_RpiR"/>
</dbReference>
<keyword evidence="1" id="KW-0805">Transcription regulation</keyword>
<sequence length="265" mass="29702">MERISYSDRYFNIKEALTKQEREAGEYILKHLGSIDQLSIQELSKKAYVSSATVTRLSRKLNYTNFSELKSYIREECAKERNSKKTLEPPIATYYKQMLRSVNTLVHRESLEQLVSLVKSARKLVLVGIGSSGLTATEAKLHLSRMGFLVDCISDPHMMKMSATLLTKADLIICISNSGETQAILETVKIAKGNGTTVVSLTNSSYSSLAKASDLNLATASIETIDDSRFINSQFTNIFILDCLFYELLETPIYADNRSKTLRVL</sequence>
<dbReference type="GO" id="GO:1901135">
    <property type="term" value="P:carbohydrate derivative metabolic process"/>
    <property type="evidence" value="ECO:0007669"/>
    <property type="project" value="InterPro"/>
</dbReference>
<evidence type="ECO:0000259" key="4">
    <source>
        <dbReference type="PROSITE" id="PS51071"/>
    </source>
</evidence>